<evidence type="ECO:0000313" key="3">
    <source>
        <dbReference type="Proteomes" id="UP000775213"/>
    </source>
</evidence>
<organism evidence="2 3">
    <name type="scientific">Dendrobium chrysotoxum</name>
    <name type="common">Orchid</name>
    <dbReference type="NCBI Taxonomy" id="161865"/>
    <lineage>
        <taxon>Eukaryota</taxon>
        <taxon>Viridiplantae</taxon>
        <taxon>Streptophyta</taxon>
        <taxon>Embryophyta</taxon>
        <taxon>Tracheophyta</taxon>
        <taxon>Spermatophyta</taxon>
        <taxon>Magnoliopsida</taxon>
        <taxon>Liliopsida</taxon>
        <taxon>Asparagales</taxon>
        <taxon>Orchidaceae</taxon>
        <taxon>Epidendroideae</taxon>
        <taxon>Malaxideae</taxon>
        <taxon>Dendrobiinae</taxon>
        <taxon>Dendrobium</taxon>
    </lineage>
</organism>
<gene>
    <name evidence="2" type="ORF">IEQ34_005347</name>
</gene>
<proteinExistence type="predicted"/>
<dbReference type="EMBL" id="JAGFBR010000006">
    <property type="protein sequence ID" value="KAH0465244.1"/>
    <property type="molecule type" value="Genomic_DNA"/>
</dbReference>
<reference evidence="2 3" key="1">
    <citation type="journal article" date="2021" name="Hortic Res">
        <title>Chromosome-scale assembly of the Dendrobium chrysotoxum genome enhances the understanding of orchid evolution.</title>
        <authorList>
            <person name="Zhang Y."/>
            <person name="Zhang G.Q."/>
            <person name="Zhang D."/>
            <person name="Liu X.D."/>
            <person name="Xu X.Y."/>
            <person name="Sun W.H."/>
            <person name="Yu X."/>
            <person name="Zhu X."/>
            <person name="Wang Z.W."/>
            <person name="Zhao X."/>
            <person name="Zhong W.Y."/>
            <person name="Chen H."/>
            <person name="Yin W.L."/>
            <person name="Huang T."/>
            <person name="Niu S.C."/>
            <person name="Liu Z.J."/>
        </authorList>
    </citation>
    <scope>NUCLEOTIDE SEQUENCE [LARGE SCALE GENOMIC DNA]</scope>
    <source>
        <strain evidence="2">Lindl</strain>
    </source>
</reference>
<dbReference type="PANTHER" id="PTHR33199:SF15">
    <property type="entry name" value="MACPF DOMAIN-CONTAINING PROTEIN CAD1-LIKE"/>
    <property type="match status" value="1"/>
</dbReference>
<dbReference type="Proteomes" id="UP000775213">
    <property type="component" value="Unassembled WGS sequence"/>
</dbReference>
<evidence type="ECO:0000259" key="1">
    <source>
        <dbReference type="PROSITE" id="PS51412"/>
    </source>
</evidence>
<dbReference type="InterPro" id="IPR020864">
    <property type="entry name" value="MACPF"/>
</dbReference>
<dbReference type="GO" id="GO:2000031">
    <property type="term" value="P:regulation of salicylic acid mediated signaling pathway"/>
    <property type="evidence" value="ECO:0007669"/>
    <property type="project" value="InterPro"/>
</dbReference>
<dbReference type="AlphaFoldDB" id="A0AAV7HC04"/>
<feature type="domain" description="MACPF" evidence="1">
    <location>
        <begin position="1"/>
        <end position="337"/>
    </location>
</feature>
<keyword evidence="3" id="KW-1185">Reference proteome</keyword>
<dbReference type="GO" id="GO:0005886">
    <property type="term" value="C:plasma membrane"/>
    <property type="evidence" value="ECO:0007669"/>
    <property type="project" value="TreeGrafter"/>
</dbReference>
<dbReference type="PROSITE" id="PS51412">
    <property type="entry name" value="MACPF_2"/>
    <property type="match status" value="1"/>
</dbReference>
<accession>A0AAV7HC04</accession>
<dbReference type="PANTHER" id="PTHR33199">
    <property type="entry name" value="MACPF DOMAIN-CONTAINING PROTEIN CAD1"/>
    <property type="match status" value="1"/>
</dbReference>
<dbReference type="GO" id="GO:0009626">
    <property type="term" value="P:plant-type hypersensitive response"/>
    <property type="evidence" value="ECO:0007669"/>
    <property type="project" value="TreeGrafter"/>
</dbReference>
<comment type="caution">
    <text evidence="2">The sequence shown here is derived from an EMBL/GenBank/DDBJ whole genome shotgun (WGS) entry which is preliminary data.</text>
</comment>
<name>A0AAV7HC04_DENCH</name>
<dbReference type="InterPro" id="IPR044663">
    <property type="entry name" value="CAD1/NSL1-like"/>
</dbReference>
<dbReference type="Pfam" id="PF01823">
    <property type="entry name" value="MACPF"/>
    <property type="match status" value="2"/>
</dbReference>
<sequence length="529" mass="59259">MEENAAIRTIRSSIQALGSGFDVNCDTRLLYCKGTKSSRIVEVDEEHFRDQIAFDDVIVPEVSRDVRFSQDIGGRQSTVVCTYLEMAGIFNKRAQLSGNTPLGGFNFAFSFTGSKKIDMASTKSLAMDGMFMPLCKVMLTKQPSSLREDVKKAVPSSWEPSLLARFIESYGTHVITSVTIGGKDAADPFSFNSQGVYPQPPTAPYLSAKEDVTIIFRRRGGDDLIQSHSQWQNTVRHAPDIIEMTFMPIAFLLDGIPGKDHLIHKPPIEELQYFLEFQVARVWAPIRENLPGHHRKEPVCPYLQFSVMGQKLYISLEQVSVVRRPVTGLRLCLEGVKQNRLTIHLQHLASLPKVLQQYWDSHIPIGAPKWQGPEEQDSRWFEPVRWKNFSHVSTAPIEHNDAFIDDLSGAFVVTGAQLGVWDFGSKNVLYLKLLYSKLPGCTIRRSFWDHNPAVSGENLKYEAVKESANSTDSQSSSSKVVGKLQKLIEMSEISKGPDDVPGHWLITGGKLGVEKGKIVLRVKYSLLAY</sequence>
<evidence type="ECO:0000313" key="2">
    <source>
        <dbReference type="EMBL" id="KAH0465244.1"/>
    </source>
</evidence>
<protein>
    <recommendedName>
        <fullName evidence="1">MACPF domain-containing protein</fullName>
    </recommendedName>
</protein>